<proteinExistence type="predicted"/>
<protein>
    <submittedName>
        <fullName evidence="1">Early nodulin-related</fullName>
    </submittedName>
</protein>
<organism evidence="1">
    <name type="scientific">Zea mays</name>
    <name type="common">Maize</name>
    <dbReference type="NCBI Taxonomy" id="4577"/>
    <lineage>
        <taxon>Eukaryota</taxon>
        <taxon>Viridiplantae</taxon>
        <taxon>Streptophyta</taxon>
        <taxon>Embryophyta</taxon>
        <taxon>Tracheophyta</taxon>
        <taxon>Spermatophyta</taxon>
        <taxon>Magnoliopsida</taxon>
        <taxon>Liliopsida</taxon>
        <taxon>Poales</taxon>
        <taxon>Poaceae</taxon>
        <taxon>PACMAD clade</taxon>
        <taxon>Panicoideae</taxon>
        <taxon>Andropogonodae</taxon>
        <taxon>Andropogoneae</taxon>
        <taxon>Tripsacinae</taxon>
        <taxon>Zea</taxon>
    </lineage>
</organism>
<name>A0A1D6LKT2_MAIZE</name>
<gene>
    <name evidence="1" type="ORF">ZEAMMB73_Zm00001d036125</name>
</gene>
<evidence type="ECO:0000313" key="1">
    <source>
        <dbReference type="EMBL" id="AQK80315.1"/>
    </source>
</evidence>
<accession>A0A1D6LKT2</accession>
<dbReference type="AlphaFoldDB" id="A0A1D6LKT2"/>
<dbReference type="EMBL" id="CM000782">
    <property type="protein sequence ID" value="AQK80315.1"/>
    <property type="molecule type" value="Genomic_DNA"/>
</dbReference>
<sequence length="124" mass="13160">MPSTVNSASLDQNLELAKQCSREAALAGFKAAAVATVASAVPTRQDAAMGQGQHQPRWPGPHRLHSCWHGVLHRGGQEDPLAGEAALVRERAGAPQGHLLPGHRPSAPRVLQALSERPSNYRPS</sequence>
<dbReference type="Pfam" id="PF03386">
    <property type="entry name" value="ENOD93"/>
    <property type="match status" value="1"/>
</dbReference>
<reference evidence="1" key="1">
    <citation type="submission" date="2015-12" db="EMBL/GenBank/DDBJ databases">
        <title>Update maize B73 reference genome by single molecule sequencing technologies.</title>
        <authorList>
            <consortium name="Maize Genome Sequencing Project"/>
            <person name="Ware D."/>
        </authorList>
    </citation>
    <scope>NUCLEOTIDE SEQUENCE</scope>
    <source>
        <tissue evidence="1">Seedling</tissue>
    </source>
</reference>
<dbReference type="PANTHER" id="PTHR33605">
    <property type="entry name" value="EARLY NODULIN-93"/>
    <property type="match status" value="1"/>
</dbReference>
<dbReference type="InterPro" id="IPR005050">
    <property type="entry name" value="Enod93"/>
</dbReference>
<dbReference type="PANTHER" id="PTHR33605:SF4">
    <property type="entry name" value="EARLY NODULIN-RELATED"/>
    <property type="match status" value="1"/>
</dbReference>